<keyword evidence="2" id="KW-1185">Reference proteome</keyword>
<gene>
    <name evidence="1" type="ORF">PGQ11_001334</name>
</gene>
<evidence type="ECO:0000313" key="2">
    <source>
        <dbReference type="Proteomes" id="UP001390339"/>
    </source>
</evidence>
<dbReference type="Gene3D" id="3.30.1330.40">
    <property type="entry name" value="RutC-like"/>
    <property type="match status" value="1"/>
</dbReference>
<dbReference type="EMBL" id="JAPCWZ010000001">
    <property type="protein sequence ID" value="KAK8880040.1"/>
    <property type="molecule type" value="Genomic_DNA"/>
</dbReference>
<dbReference type="Proteomes" id="UP001390339">
    <property type="component" value="Unassembled WGS sequence"/>
</dbReference>
<dbReference type="PANTHER" id="PTHR11803">
    <property type="entry name" value="2-IMINOBUTANOATE/2-IMINOPROPANOATE DEAMINASE RIDA"/>
    <property type="match status" value="1"/>
</dbReference>
<accession>A0ABR2JPL6</accession>
<dbReference type="PANTHER" id="PTHR11803:SF39">
    <property type="entry name" value="2-IMINOBUTANOATE_2-IMINOPROPANOATE DEAMINASE"/>
    <property type="match status" value="1"/>
</dbReference>
<dbReference type="InterPro" id="IPR006175">
    <property type="entry name" value="YjgF/YER057c/UK114"/>
</dbReference>
<dbReference type="CDD" id="cd06152">
    <property type="entry name" value="YjgF_YER057c_UK114_like_4"/>
    <property type="match status" value="1"/>
</dbReference>
<reference evidence="1 2" key="1">
    <citation type="journal article" date="2024" name="IMA Fungus">
        <title>Apiospora arundinis, a panoply of carbohydrate-active enzymes and secondary metabolites.</title>
        <authorList>
            <person name="Sorensen T."/>
            <person name="Petersen C."/>
            <person name="Muurmann A.T."/>
            <person name="Christiansen J.V."/>
            <person name="Brundto M.L."/>
            <person name="Overgaard C.K."/>
            <person name="Boysen A.T."/>
            <person name="Wollenberg R.D."/>
            <person name="Larsen T.O."/>
            <person name="Sorensen J.L."/>
            <person name="Nielsen K.L."/>
            <person name="Sondergaard T.E."/>
        </authorList>
    </citation>
    <scope>NUCLEOTIDE SEQUENCE [LARGE SCALE GENOMIC DNA]</scope>
    <source>
        <strain evidence="1 2">AAU 773</strain>
    </source>
</reference>
<name>A0ABR2JPL6_9PEZI</name>
<dbReference type="InterPro" id="IPR035959">
    <property type="entry name" value="RutC-like_sf"/>
</dbReference>
<dbReference type="SUPFAM" id="SSF55298">
    <property type="entry name" value="YjgF-like"/>
    <property type="match status" value="1"/>
</dbReference>
<organism evidence="1 2">
    <name type="scientific">Apiospora arundinis</name>
    <dbReference type="NCBI Taxonomy" id="335852"/>
    <lineage>
        <taxon>Eukaryota</taxon>
        <taxon>Fungi</taxon>
        <taxon>Dikarya</taxon>
        <taxon>Ascomycota</taxon>
        <taxon>Pezizomycotina</taxon>
        <taxon>Sordariomycetes</taxon>
        <taxon>Xylariomycetidae</taxon>
        <taxon>Amphisphaeriales</taxon>
        <taxon>Apiosporaceae</taxon>
        <taxon>Apiospora</taxon>
    </lineage>
</organism>
<protein>
    <submittedName>
        <fullName evidence="1">Translation initiation inhibitor</fullName>
    </submittedName>
</protein>
<proteinExistence type="predicted"/>
<comment type="caution">
    <text evidence="1">The sequence shown here is derived from an EMBL/GenBank/DDBJ whole genome shotgun (WGS) entry which is preliminary data.</text>
</comment>
<sequence length="167" mass="18412">MRRDYSPVYTHFIVFSLSHSSQSIPNTPKTTMAHLQYFTYPEFGAVLSNQSYYSQSVRIGDRIECSGQGGWDPVSGDISPDISVEVDRAFANVELALKAAGGQGWSQVYKVNMFYIELNDEMMAAWRSTVEKWCPGHRPLLTATGAASLAVPGMHVEIEVAADLTKG</sequence>
<evidence type="ECO:0000313" key="1">
    <source>
        <dbReference type="EMBL" id="KAK8880040.1"/>
    </source>
</evidence>
<dbReference type="Pfam" id="PF01042">
    <property type="entry name" value="Ribonuc_L-PSP"/>
    <property type="match status" value="1"/>
</dbReference>